<proteinExistence type="predicted"/>
<evidence type="ECO:0000313" key="1">
    <source>
        <dbReference type="EMBL" id="GIY02983.1"/>
    </source>
</evidence>
<keyword evidence="2" id="KW-1185">Reference proteome</keyword>
<protein>
    <submittedName>
        <fullName evidence="1">Uncharacterized protein</fullName>
    </submittedName>
</protein>
<evidence type="ECO:0000313" key="2">
    <source>
        <dbReference type="Proteomes" id="UP001054945"/>
    </source>
</evidence>
<dbReference type="Proteomes" id="UP001054945">
    <property type="component" value="Unassembled WGS sequence"/>
</dbReference>
<name>A0AAV4PZZ7_CAEEX</name>
<gene>
    <name evidence="1" type="ORF">CEXT_455841</name>
</gene>
<accession>A0AAV4PZZ7</accession>
<dbReference type="AlphaFoldDB" id="A0AAV4PZZ7"/>
<comment type="caution">
    <text evidence="1">The sequence shown here is derived from an EMBL/GenBank/DDBJ whole genome shotgun (WGS) entry which is preliminary data.</text>
</comment>
<dbReference type="EMBL" id="BPLR01005525">
    <property type="protein sequence ID" value="GIY02983.1"/>
    <property type="molecule type" value="Genomic_DNA"/>
</dbReference>
<sequence>MTSCQGDISWGMWDLKCTTRPECPFLLSRMPISHVPPSSELINHHHPLPGVNTILFSSVFLLPSSVNSKRLTDEVDSCTNL</sequence>
<reference evidence="1 2" key="1">
    <citation type="submission" date="2021-06" db="EMBL/GenBank/DDBJ databases">
        <title>Caerostris extrusa draft genome.</title>
        <authorList>
            <person name="Kono N."/>
            <person name="Arakawa K."/>
        </authorList>
    </citation>
    <scope>NUCLEOTIDE SEQUENCE [LARGE SCALE GENOMIC DNA]</scope>
</reference>
<organism evidence="1 2">
    <name type="scientific">Caerostris extrusa</name>
    <name type="common">Bark spider</name>
    <name type="synonym">Caerostris bankana</name>
    <dbReference type="NCBI Taxonomy" id="172846"/>
    <lineage>
        <taxon>Eukaryota</taxon>
        <taxon>Metazoa</taxon>
        <taxon>Ecdysozoa</taxon>
        <taxon>Arthropoda</taxon>
        <taxon>Chelicerata</taxon>
        <taxon>Arachnida</taxon>
        <taxon>Araneae</taxon>
        <taxon>Araneomorphae</taxon>
        <taxon>Entelegynae</taxon>
        <taxon>Araneoidea</taxon>
        <taxon>Araneidae</taxon>
        <taxon>Caerostris</taxon>
    </lineage>
</organism>